<comment type="caution">
    <text evidence="1">The sequence shown here is derived from an EMBL/GenBank/DDBJ whole genome shotgun (WGS) entry which is preliminary data.</text>
</comment>
<sequence>MSFVQNTWSSLKILKNGLEWFHTATHEEPEYRVWMVGTLVDSLQKCISRLEAEIRFYHSAKSPTRALAITEPDGSQRYVHGAQVETLCLRLPGSAEDAVVYGKPAALKAIADALAANGQSVYGPAPIRELAQQLADACDPPGNGDTNEHRSS</sequence>
<proteinExistence type="predicted"/>
<dbReference type="OrthoDB" id="9848583at2"/>
<evidence type="ECO:0000313" key="1">
    <source>
        <dbReference type="EMBL" id="EAV44920.1"/>
    </source>
</evidence>
<name>A0NQ62_ROSAI</name>
<dbReference type="RefSeq" id="WP_006933020.1">
    <property type="nucleotide sequence ID" value="NZ_AAUW01000004.1"/>
</dbReference>
<reference evidence="1 2" key="1">
    <citation type="submission" date="2006-05" db="EMBL/GenBank/DDBJ databases">
        <authorList>
            <person name="King G."/>
            <person name="Ferriera S."/>
            <person name="Johnson J."/>
            <person name="Kravitz S."/>
            <person name="Beeson K."/>
            <person name="Sutton G."/>
            <person name="Rogers Y.-H."/>
            <person name="Friedman R."/>
            <person name="Frazier M."/>
            <person name="Venter J.C."/>
        </authorList>
    </citation>
    <scope>NUCLEOTIDE SEQUENCE [LARGE SCALE GENOMIC DNA]</scope>
    <source>
        <strain evidence="2">ATCC 25650 / DSM 13394 / JCM 20685 / NBRC 16684 / NCIMB 2208 / IAM 12614 / B1</strain>
    </source>
</reference>
<dbReference type="AlphaFoldDB" id="A0NQ62"/>
<dbReference type="EMBL" id="AAUW01000004">
    <property type="protein sequence ID" value="EAV44920.1"/>
    <property type="molecule type" value="Genomic_DNA"/>
</dbReference>
<accession>A0NQ62</accession>
<dbReference type="GeneID" id="68845681"/>
<organism evidence="1 2">
    <name type="scientific">Roseibium aggregatum (strain ATCC 25650 / DSM 13394 / JCM 20685 / NBRC 16684 / NCIMB 2208 / IAM 12614 / B1)</name>
    <name type="common">Stappia aggregata</name>
    <dbReference type="NCBI Taxonomy" id="384765"/>
    <lineage>
        <taxon>Bacteria</taxon>
        <taxon>Pseudomonadati</taxon>
        <taxon>Pseudomonadota</taxon>
        <taxon>Alphaproteobacteria</taxon>
        <taxon>Hyphomicrobiales</taxon>
        <taxon>Stappiaceae</taxon>
        <taxon>Roseibium</taxon>
    </lineage>
</organism>
<gene>
    <name evidence="1" type="ORF">SIAM614_12933</name>
</gene>
<evidence type="ECO:0000313" key="2">
    <source>
        <dbReference type="Proteomes" id="UP000004848"/>
    </source>
</evidence>
<dbReference type="Proteomes" id="UP000004848">
    <property type="component" value="Unassembled WGS sequence"/>
</dbReference>
<protein>
    <submittedName>
        <fullName evidence="1">Uncharacterized protein</fullName>
    </submittedName>
</protein>